<dbReference type="NCBIfam" id="TIGR03172">
    <property type="entry name" value="selenium cofactor biosynthesis protein YqeC"/>
    <property type="match status" value="1"/>
</dbReference>
<dbReference type="Pfam" id="PF19842">
    <property type="entry name" value="YqeC"/>
    <property type="match status" value="1"/>
</dbReference>
<dbReference type="EMBL" id="VUNN01000001">
    <property type="protein sequence ID" value="MSU05341.1"/>
    <property type="molecule type" value="Genomic_DNA"/>
</dbReference>
<dbReference type="AlphaFoldDB" id="A0A7X2PAK5"/>
<accession>A0A7X2PAK5</accession>
<evidence type="ECO:0000313" key="1">
    <source>
        <dbReference type="EMBL" id="MSU05341.1"/>
    </source>
</evidence>
<dbReference type="Proteomes" id="UP000460549">
    <property type="component" value="Unassembled WGS sequence"/>
</dbReference>
<proteinExistence type="predicted"/>
<comment type="caution">
    <text evidence="1">The sequence shown here is derived from an EMBL/GenBank/DDBJ whole genome shotgun (WGS) entry which is preliminary data.</text>
</comment>
<dbReference type="RefSeq" id="WP_154424238.1">
    <property type="nucleotide sequence ID" value="NZ_VUNN01000001.1"/>
</dbReference>
<dbReference type="InterPro" id="IPR027417">
    <property type="entry name" value="P-loop_NTPase"/>
</dbReference>
<reference evidence="1 2" key="1">
    <citation type="submission" date="2019-08" db="EMBL/GenBank/DDBJ databases">
        <title>In-depth cultivation of the pig gut microbiome towards novel bacterial diversity and tailored functional studies.</title>
        <authorList>
            <person name="Wylensek D."/>
            <person name="Hitch T.C.A."/>
            <person name="Clavel T."/>
        </authorList>
    </citation>
    <scope>NUCLEOTIDE SEQUENCE [LARGE SCALE GENOMIC DNA]</scope>
    <source>
        <strain evidence="1 2">NM-380-WT-3C1</strain>
    </source>
</reference>
<evidence type="ECO:0000313" key="2">
    <source>
        <dbReference type="Proteomes" id="UP000460549"/>
    </source>
</evidence>
<sequence length="230" mass="25483">MKLSDRLIDSLYSGEHSVISVSGAGGKTSTLRLLAKKFKERGLSVLITTTTKFQGPKQFDWDCDYYYSDEASVLNHEVKKGKAVYFAHFNLVDMKKYTSPRLEILSILVNRFDVTIIEADGSKMLPLKLHSERDPVIIDETTATLAIMGASALGCSKDNVCFGLDGEGIVDIEFYQELIDNREGVLKRAKGKTLILINGCDAVENRNAFLSLHAPCPIILGSILKDEIYV</sequence>
<protein>
    <submittedName>
        <fullName evidence="1">Putative selenium-dependent hydroxylase accessory protein YqeC</fullName>
    </submittedName>
</protein>
<keyword evidence="2" id="KW-1185">Reference proteome</keyword>
<organism evidence="1 2">
    <name type="scientific">Bullifex porci</name>
    <dbReference type="NCBI Taxonomy" id="2606638"/>
    <lineage>
        <taxon>Bacteria</taxon>
        <taxon>Pseudomonadati</taxon>
        <taxon>Spirochaetota</taxon>
        <taxon>Spirochaetia</taxon>
        <taxon>Spirochaetales</taxon>
        <taxon>Spirochaetaceae</taxon>
        <taxon>Bullifex</taxon>
    </lineage>
</organism>
<dbReference type="SUPFAM" id="SSF52540">
    <property type="entry name" value="P-loop containing nucleoside triphosphate hydrolases"/>
    <property type="match status" value="1"/>
</dbReference>
<dbReference type="InterPro" id="IPR017587">
    <property type="entry name" value="YqeC"/>
</dbReference>
<name>A0A7X2PAK5_9SPIO</name>
<gene>
    <name evidence="1" type="primary">yqeC</name>
    <name evidence="1" type="ORF">FYJ80_00875</name>
</gene>